<gene>
    <name evidence="5" type="ORF">SAMN05421503_0968</name>
</gene>
<dbReference type="InterPro" id="IPR005650">
    <property type="entry name" value="BlaI_family"/>
</dbReference>
<dbReference type="RefSeq" id="WP_097040091.1">
    <property type="nucleotide sequence ID" value="NZ_OBEK01000001.1"/>
</dbReference>
<name>A0A285N7W9_9BACI</name>
<evidence type="ECO:0000313" key="5">
    <source>
        <dbReference type="EMBL" id="SNZ05510.1"/>
    </source>
</evidence>
<keyword evidence="6" id="KW-1185">Reference proteome</keyword>
<dbReference type="Gene3D" id="1.10.4040.10">
    <property type="entry name" value="Penicillinase repressor domain"/>
    <property type="match status" value="1"/>
</dbReference>
<comment type="similarity">
    <text evidence="1">Belongs to the BlaI transcriptional regulatory family.</text>
</comment>
<dbReference type="GO" id="GO:0003677">
    <property type="term" value="F:DNA binding"/>
    <property type="evidence" value="ECO:0007669"/>
    <property type="project" value="UniProtKB-KW"/>
</dbReference>
<evidence type="ECO:0000313" key="6">
    <source>
        <dbReference type="Proteomes" id="UP000219356"/>
    </source>
</evidence>
<keyword evidence="3" id="KW-0238">DNA-binding</keyword>
<dbReference type="InterPro" id="IPR036388">
    <property type="entry name" value="WH-like_DNA-bd_sf"/>
</dbReference>
<dbReference type="SUPFAM" id="SSF46785">
    <property type="entry name" value="Winged helix' DNA-binding domain"/>
    <property type="match status" value="1"/>
</dbReference>
<proteinExistence type="inferred from homology"/>
<evidence type="ECO:0000256" key="3">
    <source>
        <dbReference type="ARBA" id="ARBA00023125"/>
    </source>
</evidence>
<organism evidence="5 6">
    <name type="scientific">Terribacillus aidingensis</name>
    <dbReference type="NCBI Taxonomy" id="586416"/>
    <lineage>
        <taxon>Bacteria</taxon>
        <taxon>Bacillati</taxon>
        <taxon>Bacillota</taxon>
        <taxon>Bacilli</taxon>
        <taxon>Bacillales</taxon>
        <taxon>Bacillaceae</taxon>
        <taxon>Terribacillus</taxon>
    </lineage>
</organism>
<dbReference type="GO" id="GO:0045892">
    <property type="term" value="P:negative regulation of DNA-templated transcription"/>
    <property type="evidence" value="ECO:0007669"/>
    <property type="project" value="InterPro"/>
</dbReference>
<dbReference type="PIRSF" id="PIRSF019455">
    <property type="entry name" value="CopR_AtkY"/>
    <property type="match status" value="1"/>
</dbReference>
<dbReference type="AlphaFoldDB" id="A0A285N7W9"/>
<accession>A0A285N7W9</accession>
<dbReference type="InterPro" id="IPR036390">
    <property type="entry name" value="WH_DNA-bd_sf"/>
</dbReference>
<protein>
    <submittedName>
        <fullName evidence="5">BlaI family transcriptional regulator, penicillinase repressor</fullName>
    </submittedName>
</protein>
<evidence type="ECO:0000256" key="2">
    <source>
        <dbReference type="ARBA" id="ARBA00023015"/>
    </source>
</evidence>
<sequence>MAKEVPNIAESEWEIMKILWENSPRTANEVVSALQGKADWKPKTIRTLLDRLMKKKVVGVNKEQRVYTFYPLYAEDECQRAEAKSFLKRIYGGTLKSMLVQFIEDDALSEKDMNEIRQMLDKKSK</sequence>
<dbReference type="EMBL" id="OBEK01000001">
    <property type="protein sequence ID" value="SNZ05510.1"/>
    <property type="molecule type" value="Genomic_DNA"/>
</dbReference>
<dbReference type="Pfam" id="PF03965">
    <property type="entry name" value="Penicillinase_R"/>
    <property type="match status" value="1"/>
</dbReference>
<dbReference type="NCBIfam" id="NF012168">
    <property type="entry name" value="BlaI_of_BCL"/>
    <property type="match status" value="1"/>
</dbReference>
<keyword evidence="2" id="KW-0805">Transcription regulation</keyword>
<keyword evidence="4" id="KW-0804">Transcription</keyword>
<dbReference type="OrthoDB" id="1849040at2"/>
<evidence type="ECO:0000256" key="1">
    <source>
        <dbReference type="ARBA" id="ARBA00011046"/>
    </source>
</evidence>
<reference evidence="6" key="1">
    <citation type="submission" date="2017-09" db="EMBL/GenBank/DDBJ databases">
        <authorList>
            <person name="Varghese N."/>
            <person name="Submissions S."/>
        </authorList>
    </citation>
    <scope>NUCLEOTIDE SEQUENCE [LARGE SCALE GENOMIC DNA]</scope>
    <source>
        <strain evidence="6">CGMCC 1.8913</strain>
    </source>
</reference>
<evidence type="ECO:0000256" key="4">
    <source>
        <dbReference type="ARBA" id="ARBA00023163"/>
    </source>
</evidence>
<dbReference type="Proteomes" id="UP000219356">
    <property type="component" value="Unassembled WGS sequence"/>
</dbReference>
<dbReference type="Gene3D" id="1.10.10.10">
    <property type="entry name" value="Winged helix-like DNA-binding domain superfamily/Winged helix DNA-binding domain"/>
    <property type="match status" value="1"/>
</dbReference>